<name>E1A2U5_9CAUD</name>
<evidence type="ECO:0000256" key="1">
    <source>
        <dbReference type="SAM" id="Phobius"/>
    </source>
</evidence>
<evidence type="ECO:0000313" key="2">
    <source>
        <dbReference type="EMBL" id="ADM80041.1"/>
    </source>
</evidence>
<feature type="transmembrane region" description="Helical" evidence="1">
    <location>
        <begin position="7"/>
        <end position="25"/>
    </location>
</feature>
<dbReference type="PROSITE" id="PS51257">
    <property type="entry name" value="PROKAR_LIPOPROTEIN"/>
    <property type="match status" value="1"/>
</dbReference>
<protein>
    <submittedName>
        <fullName evidence="2">Uncharacterized protein</fullName>
    </submittedName>
</protein>
<accession>E1A2U5</accession>
<dbReference type="Proteomes" id="UP000002236">
    <property type="component" value="Segment"/>
</dbReference>
<organism evidence="2 3">
    <name type="scientific">Aeromonas phage phiAS5</name>
    <dbReference type="NCBI Taxonomy" id="879630"/>
    <lineage>
        <taxon>Viruses</taxon>
        <taxon>Duplodnaviria</taxon>
        <taxon>Heunggongvirae</taxon>
        <taxon>Uroviricota</taxon>
        <taxon>Caudoviricetes</taxon>
        <taxon>Pantevenvirales</taxon>
        <taxon>Straboviridae</taxon>
        <taxon>Chrysonvirus</taxon>
        <taxon>Chrysonvirus as5</taxon>
    </lineage>
</organism>
<keyword evidence="3" id="KW-1185">Reference proteome</keyword>
<gene>
    <name evidence="2" type="ORF">phiAS5_ORF0198</name>
</gene>
<feature type="transmembrane region" description="Helical" evidence="1">
    <location>
        <begin position="31"/>
        <end position="50"/>
    </location>
</feature>
<sequence>MEINKLWVSKFFMVLIAIVACGAMFFAEPQYYRNCFALICALTGIHNVAIR</sequence>
<dbReference type="KEGG" id="vg:9861605"/>
<keyword evidence="1" id="KW-0812">Transmembrane</keyword>
<reference evidence="2 3" key="1">
    <citation type="journal article" date="2012" name="Vet. Microbiol.">
        <title>Complete genome sequence and characterization of a broad-host range T4-like bacteriophage phiAS5 infecting Aeromonas salmonicida subsp. salmonicida.</title>
        <authorList>
            <person name="Kim J.H."/>
            <person name="Son J.S."/>
            <person name="Choi Y.J."/>
            <person name="Choresca C.H.Jr."/>
            <person name="Shin S.P."/>
            <person name="Han J.E."/>
            <person name="Jun J.W."/>
            <person name="Park S.C."/>
        </authorList>
    </citation>
    <scope>NUCLEOTIDE SEQUENCE [LARGE SCALE GENOMIC DNA]</scope>
</reference>
<dbReference type="GeneID" id="9861605"/>
<dbReference type="RefSeq" id="YP_003969487.1">
    <property type="nucleotide sequence ID" value="NC_014636.1"/>
</dbReference>
<proteinExistence type="predicted"/>
<keyword evidence="1" id="KW-1133">Transmembrane helix</keyword>
<keyword evidence="1" id="KW-0472">Membrane</keyword>
<dbReference type="EMBL" id="HM452126">
    <property type="protein sequence ID" value="ADM80041.1"/>
    <property type="molecule type" value="Genomic_DNA"/>
</dbReference>
<evidence type="ECO:0000313" key="3">
    <source>
        <dbReference type="Proteomes" id="UP000002236"/>
    </source>
</evidence>